<accession>A0A223HY30</accession>
<evidence type="ECO:0000313" key="3">
    <source>
        <dbReference type="Proteomes" id="UP000214975"/>
    </source>
</evidence>
<keyword evidence="1" id="KW-1133">Transmembrane helix</keyword>
<dbReference type="EMBL" id="CP016893">
    <property type="protein sequence ID" value="AST57386.1"/>
    <property type="molecule type" value="Genomic_DNA"/>
</dbReference>
<keyword evidence="1" id="KW-0472">Membrane</keyword>
<dbReference type="RefSeq" id="WP_094397209.1">
    <property type="nucleotide sequence ID" value="NZ_CP016893.1"/>
</dbReference>
<protein>
    <recommendedName>
        <fullName evidence="4">DUF1097 domain-containing protein</fullName>
    </recommendedName>
</protein>
<dbReference type="Proteomes" id="UP000214975">
    <property type="component" value="Chromosome"/>
</dbReference>
<dbReference type="Pfam" id="PF06496">
    <property type="entry name" value="DUF1097"/>
    <property type="match status" value="1"/>
</dbReference>
<reference evidence="2 3" key="1">
    <citation type="submission" date="2016-08" db="EMBL/GenBank/DDBJ databases">
        <title>A novel genetic cassette of butanologenic Thermoanaerobacterium thermosaccharolyticum that directly convert cellulose to butanol.</title>
        <authorList>
            <person name="Li T."/>
            <person name="He J."/>
        </authorList>
    </citation>
    <scope>NUCLEOTIDE SEQUENCE [LARGE SCALE GENOMIC DNA]</scope>
    <source>
        <strain evidence="2 3">TG57</strain>
    </source>
</reference>
<sequence>MGEEKIIQRVPLWLAVAITVLVSLPFGLFLGKYNIALWASFVVWAEYFALGGKVEGFKYILVSYPIGALSMAIFAVINNYFTIQLKWNPNISVAVWIFIWVAIAVYIMNFNDIFEKGSLPYFNGLSMYLAFYFSGLKSGFGAGPLTGNPFIDPWILWIWVVLAAILGSILGWFNVLITFPKKIT</sequence>
<feature type="transmembrane region" description="Helical" evidence="1">
    <location>
        <begin position="156"/>
        <end position="179"/>
    </location>
</feature>
<evidence type="ECO:0000256" key="1">
    <source>
        <dbReference type="SAM" id="Phobius"/>
    </source>
</evidence>
<dbReference type="InterPro" id="IPR009476">
    <property type="entry name" value="DUF1097"/>
</dbReference>
<feature type="transmembrane region" description="Helical" evidence="1">
    <location>
        <begin position="59"/>
        <end position="81"/>
    </location>
</feature>
<feature type="transmembrane region" description="Helical" evidence="1">
    <location>
        <begin position="12"/>
        <end position="29"/>
    </location>
</feature>
<evidence type="ECO:0008006" key="4">
    <source>
        <dbReference type="Google" id="ProtNLM"/>
    </source>
</evidence>
<gene>
    <name evidence="2" type="ORF">Thert_01314</name>
</gene>
<proteinExistence type="predicted"/>
<feature type="transmembrane region" description="Helical" evidence="1">
    <location>
        <begin position="35"/>
        <end position="52"/>
    </location>
</feature>
<keyword evidence="1" id="KW-0812">Transmembrane</keyword>
<dbReference type="AlphaFoldDB" id="A0A223HY30"/>
<organism evidence="2 3">
    <name type="scientific">Thermoanaerobacterium thermosaccharolyticum</name>
    <name type="common">Clostridium thermosaccharolyticum</name>
    <dbReference type="NCBI Taxonomy" id="1517"/>
    <lineage>
        <taxon>Bacteria</taxon>
        <taxon>Bacillati</taxon>
        <taxon>Bacillota</taxon>
        <taxon>Clostridia</taxon>
        <taxon>Thermoanaerobacterales</taxon>
        <taxon>Thermoanaerobacteraceae</taxon>
        <taxon>Thermoanaerobacterium</taxon>
    </lineage>
</organism>
<feature type="transmembrane region" description="Helical" evidence="1">
    <location>
        <begin position="87"/>
        <end position="107"/>
    </location>
</feature>
<name>A0A223HY30_THETR</name>
<evidence type="ECO:0000313" key="2">
    <source>
        <dbReference type="EMBL" id="AST57386.1"/>
    </source>
</evidence>
<feature type="transmembrane region" description="Helical" evidence="1">
    <location>
        <begin position="119"/>
        <end position="136"/>
    </location>
</feature>